<organism evidence="3 4">
    <name type="scientific">Streptomyces hesseae</name>
    <dbReference type="NCBI Taxonomy" id="3075519"/>
    <lineage>
        <taxon>Bacteria</taxon>
        <taxon>Bacillati</taxon>
        <taxon>Actinomycetota</taxon>
        <taxon>Actinomycetes</taxon>
        <taxon>Kitasatosporales</taxon>
        <taxon>Streptomycetaceae</taxon>
        <taxon>Streptomyces</taxon>
    </lineage>
</organism>
<evidence type="ECO:0000259" key="2">
    <source>
        <dbReference type="SMART" id="SM00943"/>
    </source>
</evidence>
<dbReference type="SMART" id="SM00942">
    <property type="entry name" value="PriCT_1"/>
    <property type="match status" value="1"/>
</dbReference>
<dbReference type="EMBL" id="JAVRFI010000006">
    <property type="protein sequence ID" value="MDT0449935.1"/>
    <property type="molecule type" value="Genomic_DNA"/>
</dbReference>
<dbReference type="Proteomes" id="UP001180531">
    <property type="component" value="Unassembled WGS sequence"/>
</dbReference>
<gene>
    <name evidence="3" type="ORF">RM609_12770</name>
</gene>
<protein>
    <submittedName>
        <fullName evidence="3">Bifunctional DNA primase/polymerase</fullName>
    </submittedName>
</protein>
<dbReference type="RefSeq" id="WP_311610518.1">
    <property type="nucleotide sequence ID" value="NZ_JAVRFI010000006.1"/>
</dbReference>
<dbReference type="SMART" id="SM00943">
    <property type="entry name" value="Prim-Pol"/>
    <property type="match status" value="1"/>
</dbReference>
<feature type="domain" description="Primase C-terminal 1" evidence="1">
    <location>
        <begin position="209"/>
        <end position="275"/>
    </location>
</feature>
<proteinExistence type="predicted"/>
<evidence type="ECO:0000259" key="1">
    <source>
        <dbReference type="SMART" id="SM00942"/>
    </source>
</evidence>
<dbReference type="Pfam" id="PF09250">
    <property type="entry name" value="Prim-Pol"/>
    <property type="match status" value="1"/>
</dbReference>
<evidence type="ECO:0000313" key="3">
    <source>
        <dbReference type="EMBL" id="MDT0449935.1"/>
    </source>
</evidence>
<keyword evidence="4" id="KW-1185">Reference proteome</keyword>
<reference evidence="3" key="1">
    <citation type="submission" date="2024-05" db="EMBL/GenBank/DDBJ databases">
        <title>30 novel species of actinomycetes from the DSMZ collection.</title>
        <authorList>
            <person name="Nouioui I."/>
        </authorList>
    </citation>
    <scope>NUCLEOTIDE SEQUENCE</scope>
    <source>
        <strain evidence="3">DSM 40473</strain>
    </source>
</reference>
<dbReference type="InterPro" id="IPR014820">
    <property type="entry name" value="PriCT_1"/>
</dbReference>
<dbReference type="CDD" id="cd04859">
    <property type="entry name" value="Prim_Pol"/>
    <property type="match status" value="1"/>
</dbReference>
<dbReference type="InterPro" id="IPR015330">
    <property type="entry name" value="DNA_primase/pol_bifunc_N"/>
</dbReference>
<feature type="domain" description="DNA primase/polymerase bifunctional N-terminal" evidence="2">
    <location>
        <begin position="26"/>
        <end position="180"/>
    </location>
</feature>
<comment type="caution">
    <text evidence="3">The sequence shown here is derived from an EMBL/GenBank/DDBJ whole genome shotgun (WGS) entry which is preliminary data.</text>
</comment>
<dbReference type="SUPFAM" id="SSF56747">
    <property type="entry name" value="Prim-pol domain"/>
    <property type="match status" value="1"/>
</dbReference>
<name>A0ABU2SM20_9ACTN</name>
<accession>A0ABU2SM20</accession>
<evidence type="ECO:0000313" key="4">
    <source>
        <dbReference type="Proteomes" id="UP001180531"/>
    </source>
</evidence>
<sequence>MLNSGYQEPPYAINRADERRRIHDAGQRCVNDYGLYVFPVTYRGKAPACPAWPAEATRNPAMLKKWFGSGLHNIGVAMKRSDVIGIDIDRAGAFEEAEEAFPGIWAPTFTITTAKGRHLYYRVPDVELGNYTGRLPKNIDVRGIKGDGGYLVGPGSRHESGALYEAENWNVPIAPMPPVLVQVLTPVPRPARVRPGIASGAGALVPLVANVLEAVEGERNNRLHWAASRAAEEILLGFYDTNAARAALLAAALMTGLDEREADATISSAFRRMGTER</sequence>